<dbReference type="EMBL" id="VITR01000003">
    <property type="protein sequence ID" value="TWB44436.1"/>
    <property type="molecule type" value="Genomic_DNA"/>
</dbReference>
<dbReference type="AlphaFoldDB" id="A0A560HDG9"/>
<keyword evidence="3" id="KW-1185">Reference proteome</keyword>
<name>A0A560HDG9_9PROT</name>
<keyword evidence="1" id="KW-0812">Transmembrane</keyword>
<evidence type="ECO:0000313" key="3">
    <source>
        <dbReference type="Proteomes" id="UP000315751"/>
    </source>
</evidence>
<protein>
    <submittedName>
        <fullName evidence="2">Uncharacterized protein</fullName>
    </submittedName>
</protein>
<proteinExistence type="predicted"/>
<feature type="transmembrane region" description="Helical" evidence="1">
    <location>
        <begin position="56"/>
        <end position="75"/>
    </location>
</feature>
<keyword evidence="1" id="KW-0472">Membrane</keyword>
<dbReference type="Proteomes" id="UP000315751">
    <property type="component" value="Unassembled WGS sequence"/>
</dbReference>
<reference evidence="2 3" key="1">
    <citation type="submission" date="2019-06" db="EMBL/GenBank/DDBJ databases">
        <title>Genomic Encyclopedia of Type Strains, Phase IV (KMG-V): Genome sequencing to study the core and pangenomes of soil and plant-associated prokaryotes.</title>
        <authorList>
            <person name="Whitman W."/>
        </authorList>
    </citation>
    <scope>NUCLEOTIDE SEQUENCE [LARGE SCALE GENOMIC DNA]</scope>
    <source>
        <strain evidence="2 3">BR 11622</strain>
    </source>
</reference>
<comment type="caution">
    <text evidence="2">The sequence shown here is derived from an EMBL/GenBank/DDBJ whole genome shotgun (WGS) entry which is preliminary data.</text>
</comment>
<gene>
    <name evidence="2" type="ORF">FBZ90_103343</name>
</gene>
<evidence type="ECO:0000256" key="1">
    <source>
        <dbReference type="SAM" id="Phobius"/>
    </source>
</evidence>
<feature type="transmembrane region" description="Helical" evidence="1">
    <location>
        <begin position="6"/>
        <end position="25"/>
    </location>
</feature>
<sequence length="83" mass="9296">MIMRYVLYVVVNLIIGILLTSASLWSGDRFLSREVYCLLGYVSSSSQFMDGRISKGWAVGIQILSLIIYFLASGLERLGWDGL</sequence>
<evidence type="ECO:0000313" key="2">
    <source>
        <dbReference type="EMBL" id="TWB44436.1"/>
    </source>
</evidence>
<keyword evidence="1" id="KW-1133">Transmembrane helix</keyword>
<accession>A0A560HDG9</accession>
<organism evidence="2 3">
    <name type="scientific">Nitrospirillum amazonense</name>
    <dbReference type="NCBI Taxonomy" id="28077"/>
    <lineage>
        <taxon>Bacteria</taxon>
        <taxon>Pseudomonadati</taxon>
        <taxon>Pseudomonadota</taxon>
        <taxon>Alphaproteobacteria</taxon>
        <taxon>Rhodospirillales</taxon>
        <taxon>Azospirillaceae</taxon>
        <taxon>Nitrospirillum</taxon>
    </lineage>
</organism>